<name>A0ABT7BVY6_9CYAN</name>
<dbReference type="RefSeq" id="WP_283758016.1">
    <property type="nucleotide sequence ID" value="NZ_JAQOSQ010000007.1"/>
</dbReference>
<sequence>MLKNDKWIADQAERGMIEPFEPSLIRTIESEEFGDRTTRKVLSYGASSYGYDLRCATRSR</sequence>
<gene>
    <name evidence="1" type="ORF">PMH09_09135</name>
</gene>
<dbReference type="InterPro" id="IPR036157">
    <property type="entry name" value="dUTPase-like_sf"/>
</dbReference>
<keyword evidence="2" id="KW-1185">Reference proteome</keyword>
<reference evidence="1 2" key="1">
    <citation type="submission" date="2023-01" db="EMBL/GenBank/DDBJ databases">
        <title>Novel diversity within Roseofilum (Cyanobacteria; Desertifilaceae) from marine benthic mats with descriptions of four novel species.</title>
        <authorList>
            <person name="Wang Y."/>
            <person name="Berthold D.E."/>
            <person name="Hu J."/>
            <person name="Lefler F.W."/>
            <person name="Laughinghouse H.D. IV."/>
        </authorList>
    </citation>
    <scope>NUCLEOTIDE SEQUENCE [LARGE SCALE GENOMIC DNA]</scope>
    <source>
        <strain evidence="1 2">BLCC-M143</strain>
    </source>
</reference>
<proteinExistence type="predicted"/>
<evidence type="ECO:0008006" key="3">
    <source>
        <dbReference type="Google" id="ProtNLM"/>
    </source>
</evidence>
<dbReference type="EMBL" id="JAQOSQ010000007">
    <property type="protein sequence ID" value="MDJ1183362.1"/>
    <property type="molecule type" value="Genomic_DNA"/>
</dbReference>
<dbReference type="Gene3D" id="2.70.40.10">
    <property type="match status" value="1"/>
</dbReference>
<organism evidence="1 2">
    <name type="scientific">Roseofilum casamattae BLCC-M143</name>
    <dbReference type="NCBI Taxonomy" id="3022442"/>
    <lineage>
        <taxon>Bacteria</taxon>
        <taxon>Bacillati</taxon>
        <taxon>Cyanobacteriota</taxon>
        <taxon>Cyanophyceae</taxon>
        <taxon>Desertifilales</taxon>
        <taxon>Desertifilaceae</taxon>
        <taxon>Roseofilum</taxon>
        <taxon>Roseofilum casamattae</taxon>
    </lineage>
</organism>
<dbReference type="Proteomes" id="UP001232992">
    <property type="component" value="Unassembled WGS sequence"/>
</dbReference>
<comment type="caution">
    <text evidence="1">The sequence shown here is derived from an EMBL/GenBank/DDBJ whole genome shotgun (WGS) entry which is preliminary data.</text>
</comment>
<protein>
    <recommendedName>
        <fullName evidence="3">Deoxycytidine triphosphate deaminase</fullName>
    </recommendedName>
</protein>
<evidence type="ECO:0000313" key="2">
    <source>
        <dbReference type="Proteomes" id="UP001232992"/>
    </source>
</evidence>
<accession>A0ABT7BVY6</accession>
<evidence type="ECO:0000313" key="1">
    <source>
        <dbReference type="EMBL" id="MDJ1183362.1"/>
    </source>
</evidence>